<reference evidence="1" key="2">
    <citation type="submission" date="2015-07" db="EMBL/GenBank/DDBJ databases">
        <authorList>
            <person name="Noorani M."/>
        </authorList>
    </citation>
    <scope>NUCLEOTIDE SEQUENCE</scope>
    <source>
        <strain evidence="1">Yugu1</strain>
    </source>
</reference>
<reference evidence="1" key="1">
    <citation type="journal article" date="2012" name="Nat. Biotechnol.">
        <title>Reference genome sequence of the model plant Setaria.</title>
        <authorList>
            <person name="Bennetzen J.L."/>
            <person name="Schmutz J."/>
            <person name="Wang H."/>
            <person name="Percifield R."/>
            <person name="Hawkins J."/>
            <person name="Pontaroli A.C."/>
            <person name="Estep M."/>
            <person name="Feng L."/>
            <person name="Vaughn J.N."/>
            <person name="Grimwood J."/>
            <person name="Jenkins J."/>
            <person name="Barry K."/>
            <person name="Lindquist E."/>
            <person name="Hellsten U."/>
            <person name="Deshpande S."/>
            <person name="Wang X."/>
            <person name="Wu X."/>
            <person name="Mitros T."/>
            <person name="Triplett J."/>
            <person name="Yang X."/>
            <person name="Ye C.Y."/>
            <person name="Mauro-Herrera M."/>
            <person name="Wang L."/>
            <person name="Li P."/>
            <person name="Sharma M."/>
            <person name="Sharma R."/>
            <person name="Ronald P.C."/>
            <person name="Panaud O."/>
            <person name="Kellogg E.A."/>
            <person name="Brutnell T.P."/>
            <person name="Doust A.N."/>
            <person name="Tuskan G.A."/>
            <person name="Rokhsar D."/>
            <person name="Devos K.M."/>
        </authorList>
    </citation>
    <scope>NUCLEOTIDE SEQUENCE [LARGE SCALE GENOMIC DNA]</scope>
    <source>
        <strain evidence="1">Yugu1</strain>
    </source>
</reference>
<name>A0A368RS52_SETIT</name>
<gene>
    <name evidence="1" type="ORF">SETIT_7G041100v2</name>
</gene>
<protein>
    <submittedName>
        <fullName evidence="1">Uncharacterized protein</fullName>
    </submittedName>
</protein>
<evidence type="ECO:0000313" key="1">
    <source>
        <dbReference type="EMBL" id="RCV32913.1"/>
    </source>
</evidence>
<dbReference type="AlphaFoldDB" id="A0A368RS52"/>
<organism evidence="1">
    <name type="scientific">Setaria italica</name>
    <name type="common">Foxtail millet</name>
    <name type="synonym">Panicum italicum</name>
    <dbReference type="NCBI Taxonomy" id="4555"/>
    <lineage>
        <taxon>Eukaryota</taxon>
        <taxon>Viridiplantae</taxon>
        <taxon>Streptophyta</taxon>
        <taxon>Embryophyta</taxon>
        <taxon>Tracheophyta</taxon>
        <taxon>Spermatophyta</taxon>
        <taxon>Magnoliopsida</taxon>
        <taxon>Liliopsida</taxon>
        <taxon>Poales</taxon>
        <taxon>Poaceae</taxon>
        <taxon>PACMAD clade</taxon>
        <taxon>Panicoideae</taxon>
        <taxon>Panicodae</taxon>
        <taxon>Paniceae</taxon>
        <taxon>Cenchrinae</taxon>
        <taxon>Setaria</taxon>
    </lineage>
</organism>
<dbReference type="EMBL" id="CM003534">
    <property type="protein sequence ID" value="RCV32913.1"/>
    <property type="molecule type" value="Genomic_DNA"/>
</dbReference>
<proteinExistence type="predicted"/>
<accession>A0A368RS52</accession>
<sequence>MINIKKGHQVLIVYEKVIFGVGSHYARVNHRGLRIQYCIARPFEKADEARRIYS</sequence>